<dbReference type="EMBL" id="VSSQ01052672">
    <property type="protein sequence ID" value="MPN06735.1"/>
    <property type="molecule type" value="Genomic_DNA"/>
</dbReference>
<protein>
    <submittedName>
        <fullName evidence="1">Uncharacterized protein</fullName>
    </submittedName>
</protein>
<gene>
    <name evidence="1" type="ORF">SDC9_153991</name>
</gene>
<accession>A0A645EXG0</accession>
<dbReference type="AlphaFoldDB" id="A0A645EXG0"/>
<reference evidence="1" key="1">
    <citation type="submission" date="2019-08" db="EMBL/GenBank/DDBJ databases">
        <authorList>
            <person name="Kucharzyk K."/>
            <person name="Murdoch R.W."/>
            <person name="Higgins S."/>
            <person name="Loffler F."/>
        </authorList>
    </citation>
    <scope>NUCLEOTIDE SEQUENCE</scope>
</reference>
<comment type="caution">
    <text evidence="1">The sequence shown here is derived from an EMBL/GenBank/DDBJ whole genome shotgun (WGS) entry which is preliminary data.</text>
</comment>
<organism evidence="1">
    <name type="scientific">bioreactor metagenome</name>
    <dbReference type="NCBI Taxonomy" id="1076179"/>
    <lineage>
        <taxon>unclassified sequences</taxon>
        <taxon>metagenomes</taxon>
        <taxon>ecological metagenomes</taxon>
    </lineage>
</organism>
<sequence>MVELFLDRFQIVKDVRVIELKVVEDQRTRAVMHEFRTLVEERAVVLIRFNHEEVAFAQTRRNLEVTRYAADHKARLIAAGFEDPGRHSGGGGFAVRTRNCQYPAVAQYKVMQPLRARHVRNVLFQHRFHARVTTGHGIADDHQVWLRVELAGIVTLNQINALLLK</sequence>
<evidence type="ECO:0000313" key="1">
    <source>
        <dbReference type="EMBL" id="MPN06735.1"/>
    </source>
</evidence>
<proteinExistence type="predicted"/>
<name>A0A645EXG0_9ZZZZ</name>